<dbReference type="Pfam" id="PF17780">
    <property type="entry name" value="OCRE"/>
    <property type="match status" value="1"/>
</dbReference>
<dbReference type="SMART" id="SM00360">
    <property type="entry name" value="RRM"/>
    <property type="match status" value="2"/>
</dbReference>
<feature type="compositionally biased region" description="Basic and acidic residues" evidence="17">
    <location>
        <begin position="762"/>
        <end position="771"/>
    </location>
</feature>
<dbReference type="PROSITE" id="PS01351">
    <property type="entry name" value="MAPK"/>
    <property type="match status" value="1"/>
</dbReference>
<comment type="catalytic activity">
    <reaction evidence="11 16">
        <text>L-threonyl-[protein] + ATP = O-phospho-L-threonyl-[protein] + ADP + H(+)</text>
        <dbReference type="Rhea" id="RHEA:46608"/>
        <dbReference type="Rhea" id="RHEA-COMP:11060"/>
        <dbReference type="Rhea" id="RHEA-COMP:11605"/>
        <dbReference type="ChEBI" id="CHEBI:15378"/>
        <dbReference type="ChEBI" id="CHEBI:30013"/>
        <dbReference type="ChEBI" id="CHEBI:30616"/>
        <dbReference type="ChEBI" id="CHEBI:61977"/>
        <dbReference type="ChEBI" id="CHEBI:456216"/>
        <dbReference type="EC" id="2.7.11.24"/>
    </reaction>
</comment>
<dbReference type="PROSITE" id="PS00108">
    <property type="entry name" value="PROTEIN_KINASE_ST"/>
    <property type="match status" value="1"/>
</dbReference>
<reference evidence="22 23" key="1">
    <citation type="submission" date="2021-04" db="EMBL/GenBank/DDBJ databases">
        <authorList>
            <person name="Bliznina A."/>
        </authorList>
    </citation>
    <scope>NUCLEOTIDE SEQUENCE [LARGE SCALE GENOMIC DNA]</scope>
</reference>
<feature type="domain" description="G-patch" evidence="21">
    <location>
        <begin position="802"/>
        <end position="848"/>
    </location>
</feature>
<dbReference type="InterPro" id="IPR011009">
    <property type="entry name" value="Kinase-like_dom_sf"/>
</dbReference>
<accession>A0ABN7T6Q0</accession>
<gene>
    <name evidence="22" type="ORF">OKIOD_LOCUS15631</name>
</gene>
<dbReference type="Gene3D" id="3.30.70.330">
    <property type="match status" value="2"/>
</dbReference>
<keyword evidence="9 15" id="KW-0067">ATP-binding</keyword>
<dbReference type="PROSITE" id="PS00107">
    <property type="entry name" value="PROTEIN_KINASE_ATP"/>
    <property type="match status" value="1"/>
</dbReference>
<dbReference type="PROSITE" id="PS50102">
    <property type="entry name" value="RRM"/>
    <property type="match status" value="1"/>
</dbReference>
<evidence type="ECO:0000256" key="12">
    <source>
        <dbReference type="ARBA" id="ARBA00048312"/>
    </source>
</evidence>
<evidence type="ECO:0000259" key="20">
    <source>
        <dbReference type="PROSITE" id="PS50157"/>
    </source>
</evidence>
<feature type="domain" description="Protein kinase" evidence="18">
    <location>
        <begin position="861"/>
        <end position="1150"/>
    </location>
</feature>
<dbReference type="InterPro" id="IPR008349">
    <property type="entry name" value="MAPK_ERK1/2"/>
</dbReference>
<evidence type="ECO:0000256" key="16">
    <source>
        <dbReference type="RuleBase" id="RU361165"/>
    </source>
</evidence>
<dbReference type="InterPro" id="IPR017441">
    <property type="entry name" value="Protein_kinase_ATP_BS"/>
</dbReference>
<dbReference type="InterPro" id="IPR013087">
    <property type="entry name" value="Znf_C2H2_type"/>
</dbReference>
<dbReference type="SUPFAM" id="SSF56112">
    <property type="entry name" value="Protein kinase-like (PK-like)"/>
    <property type="match status" value="1"/>
</dbReference>
<dbReference type="CDD" id="cd12313">
    <property type="entry name" value="RRM1_RRM2_RBM5_like"/>
    <property type="match status" value="1"/>
</dbReference>
<comment type="similarity">
    <text evidence="16">Belongs to the protein kinase superfamily. Ser/Thr protein kinase family. MAP kinase subfamily.</text>
</comment>
<dbReference type="SMART" id="SM00443">
    <property type="entry name" value="G_patch"/>
    <property type="match status" value="1"/>
</dbReference>
<dbReference type="InterPro" id="IPR041591">
    <property type="entry name" value="OCRE"/>
</dbReference>
<evidence type="ECO:0000256" key="2">
    <source>
        <dbReference type="ARBA" id="ARBA00008832"/>
    </source>
</evidence>
<evidence type="ECO:0000256" key="17">
    <source>
        <dbReference type="SAM" id="MobiDB-lite"/>
    </source>
</evidence>
<evidence type="ECO:0000256" key="7">
    <source>
        <dbReference type="ARBA" id="ARBA00022741"/>
    </source>
</evidence>
<keyword evidence="10" id="KW-0131">Cell cycle</keyword>
<comment type="catalytic activity">
    <reaction evidence="12">
        <text>L-seryl-[protein] + ATP = O-phospho-L-seryl-[protein] + ADP + H(+)</text>
        <dbReference type="Rhea" id="RHEA:17989"/>
        <dbReference type="Rhea" id="RHEA-COMP:9863"/>
        <dbReference type="Rhea" id="RHEA-COMP:11604"/>
        <dbReference type="ChEBI" id="CHEBI:15378"/>
        <dbReference type="ChEBI" id="CHEBI:29999"/>
        <dbReference type="ChEBI" id="CHEBI:30616"/>
        <dbReference type="ChEBI" id="CHEBI:83421"/>
        <dbReference type="ChEBI" id="CHEBI:456216"/>
        <dbReference type="EC" id="2.7.11.24"/>
    </reaction>
</comment>
<dbReference type="EC" id="2.7.11.24" evidence="3 16"/>
<feature type="region of interest" description="Disordered" evidence="17">
    <location>
        <begin position="1"/>
        <end position="186"/>
    </location>
</feature>
<comment type="similarity">
    <text evidence="2">Belongs to the protein kinase superfamily. CMGC Ser/Thr protein kinase family. MAP kinase subfamily.</text>
</comment>
<feature type="compositionally biased region" description="Basic and acidic residues" evidence="17">
    <location>
        <begin position="122"/>
        <end position="139"/>
    </location>
</feature>
<comment type="cofactor">
    <cofactor evidence="1 16">
        <name>Mg(2+)</name>
        <dbReference type="ChEBI" id="CHEBI:18420"/>
    </cofactor>
</comment>
<keyword evidence="6 16" id="KW-0808">Transferase</keyword>
<evidence type="ECO:0000259" key="21">
    <source>
        <dbReference type="PROSITE" id="PS50174"/>
    </source>
</evidence>
<dbReference type="InterPro" id="IPR050117">
    <property type="entry name" value="MAPK"/>
</dbReference>
<feature type="compositionally biased region" description="Polar residues" evidence="17">
    <location>
        <begin position="151"/>
        <end position="186"/>
    </location>
</feature>
<keyword evidence="4 16" id="KW-0723">Serine/threonine-protein kinase</keyword>
<dbReference type="Pfam" id="PF01585">
    <property type="entry name" value="G-patch"/>
    <property type="match status" value="1"/>
</dbReference>
<feature type="region of interest" description="Disordered" evidence="17">
    <location>
        <begin position="627"/>
        <end position="683"/>
    </location>
</feature>
<dbReference type="Proteomes" id="UP001158576">
    <property type="component" value="Chromosome 2"/>
</dbReference>
<keyword evidence="8 16" id="KW-0418">Kinase</keyword>
<dbReference type="InterPro" id="IPR012677">
    <property type="entry name" value="Nucleotide-bd_a/b_plait_sf"/>
</dbReference>
<dbReference type="InterPro" id="IPR008271">
    <property type="entry name" value="Ser/Thr_kinase_AS"/>
</dbReference>
<dbReference type="InterPro" id="IPR000467">
    <property type="entry name" value="G_patch_dom"/>
</dbReference>
<dbReference type="Gene3D" id="1.10.510.10">
    <property type="entry name" value="Transferase(Phosphotransferase) domain 1"/>
    <property type="match status" value="1"/>
</dbReference>
<dbReference type="PROSITE" id="PS50157">
    <property type="entry name" value="ZINC_FINGER_C2H2_2"/>
    <property type="match status" value="1"/>
</dbReference>
<feature type="region of interest" description="Disordered" evidence="17">
    <location>
        <begin position="762"/>
        <end position="804"/>
    </location>
</feature>
<evidence type="ECO:0000256" key="15">
    <source>
        <dbReference type="PROSITE-ProRule" id="PRU10141"/>
    </source>
</evidence>
<dbReference type="Pfam" id="PF00069">
    <property type="entry name" value="Pkinase"/>
    <property type="match status" value="1"/>
</dbReference>
<keyword evidence="7 15" id="KW-0547">Nucleotide-binding</keyword>
<evidence type="ECO:0000256" key="3">
    <source>
        <dbReference type="ARBA" id="ARBA00012411"/>
    </source>
</evidence>
<organism evidence="22 23">
    <name type="scientific">Oikopleura dioica</name>
    <name type="common">Tunicate</name>
    <dbReference type="NCBI Taxonomy" id="34765"/>
    <lineage>
        <taxon>Eukaryota</taxon>
        <taxon>Metazoa</taxon>
        <taxon>Chordata</taxon>
        <taxon>Tunicata</taxon>
        <taxon>Appendicularia</taxon>
        <taxon>Copelata</taxon>
        <taxon>Oikopleuridae</taxon>
        <taxon>Oikopleura</taxon>
    </lineage>
</organism>
<name>A0ABN7T6Q0_OIKDI</name>
<feature type="compositionally biased region" description="Basic and acidic residues" evidence="17">
    <location>
        <begin position="1"/>
        <end position="10"/>
    </location>
</feature>
<evidence type="ECO:0000256" key="5">
    <source>
        <dbReference type="ARBA" id="ARBA00022553"/>
    </source>
</evidence>
<keyword evidence="16" id="KW-0460">Magnesium</keyword>
<keyword evidence="13" id="KW-0862">Zinc</keyword>
<dbReference type="Pfam" id="PF00076">
    <property type="entry name" value="RRM_1"/>
    <property type="match status" value="1"/>
</dbReference>
<dbReference type="PANTHER" id="PTHR24055">
    <property type="entry name" value="MITOGEN-ACTIVATED PROTEIN KINASE"/>
    <property type="match status" value="1"/>
</dbReference>
<evidence type="ECO:0000256" key="10">
    <source>
        <dbReference type="ARBA" id="ARBA00023306"/>
    </source>
</evidence>
<evidence type="ECO:0000256" key="9">
    <source>
        <dbReference type="ARBA" id="ARBA00022840"/>
    </source>
</evidence>
<proteinExistence type="inferred from homology"/>
<feature type="compositionally biased region" description="Basic and acidic residues" evidence="17">
    <location>
        <begin position="68"/>
        <end position="80"/>
    </location>
</feature>
<feature type="domain" description="C2H2-type" evidence="20">
    <location>
        <begin position="700"/>
        <end position="730"/>
    </location>
</feature>
<dbReference type="InterPro" id="IPR003527">
    <property type="entry name" value="MAP_kinase_CS"/>
</dbReference>
<evidence type="ECO:0000313" key="22">
    <source>
        <dbReference type="EMBL" id="CAG5112678.1"/>
    </source>
</evidence>
<dbReference type="EMBL" id="OU015567">
    <property type="protein sequence ID" value="CAG5112678.1"/>
    <property type="molecule type" value="Genomic_DNA"/>
</dbReference>
<keyword evidence="5" id="KW-0597">Phosphoprotein</keyword>
<protein>
    <recommendedName>
        <fullName evidence="3 16">Mitogen-activated protein kinase</fullName>
        <ecNumber evidence="3 16">2.7.11.24</ecNumber>
    </recommendedName>
</protein>
<dbReference type="PRINTS" id="PR01770">
    <property type="entry name" value="ERK1ERK2MAPK"/>
</dbReference>
<evidence type="ECO:0000259" key="18">
    <source>
        <dbReference type="PROSITE" id="PS50011"/>
    </source>
</evidence>
<keyword evidence="13" id="KW-0863">Zinc-finger</keyword>
<comment type="activity regulation">
    <text evidence="16">Activated by threonine and tyrosine phosphorylation.</text>
</comment>
<dbReference type="SUPFAM" id="SSF54928">
    <property type="entry name" value="RNA-binding domain, RBD"/>
    <property type="match status" value="2"/>
</dbReference>
<keyword evidence="13" id="KW-0479">Metal-binding</keyword>
<evidence type="ECO:0000256" key="1">
    <source>
        <dbReference type="ARBA" id="ARBA00001946"/>
    </source>
</evidence>
<feature type="compositionally biased region" description="Basic and acidic residues" evidence="17">
    <location>
        <begin position="637"/>
        <end position="657"/>
    </location>
</feature>
<dbReference type="SMART" id="SM00220">
    <property type="entry name" value="S_TKc"/>
    <property type="match status" value="1"/>
</dbReference>
<dbReference type="Gene3D" id="3.30.200.20">
    <property type="entry name" value="Phosphorylase Kinase, domain 1"/>
    <property type="match status" value="1"/>
</dbReference>
<dbReference type="InterPro" id="IPR000719">
    <property type="entry name" value="Prot_kinase_dom"/>
</dbReference>
<dbReference type="PROSITE" id="PS50174">
    <property type="entry name" value="G_PATCH"/>
    <property type="match status" value="1"/>
</dbReference>
<evidence type="ECO:0000256" key="13">
    <source>
        <dbReference type="PROSITE-ProRule" id="PRU00042"/>
    </source>
</evidence>
<feature type="compositionally biased region" description="Basic and acidic residues" evidence="17">
    <location>
        <begin position="90"/>
        <end position="111"/>
    </location>
</feature>
<keyword evidence="14" id="KW-0694">RNA-binding</keyword>
<evidence type="ECO:0000256" key="4">
    <source>
        <dbReference type="ARBA" id="ARBA00022527"/>
    </source>
</evidence>
<feature type="domain" description="RRM" evidence="19">
    <location>
        <begin position="308"/>
        <end position="392"/>
    </location>
</feature>
<evidence type="ECO:0000256" key="14">
    <source>
        <dbReference type="PROSITE-ProRule" id="PRU00176"/>
    </source>
</evidence>
<sequence length="1206" mass="137374">MSWRGGKSDWESAGESSGRGGHSRNDSYRSSKQEDKWPRRGDEEDDYNRGDHHRGGRDYNSRGGDSGRYQRDERDYRAGDRGGGGKWKHDRYDDDSSHSREGRHSGRDDRWPSGGSWGNVNKHNERRDRSRSPRRDTHRGGGHRNRHDSYSQEQDSYNSRAYSSYQRGGQEANYGTSYGGQQSKWPEQQYDDSYGYHAPSATLKVSNVPEWLTADRIRGAIEAMDIGVRSCQMSGDWSGLGYIELGRVSDATYLVDECKGHLMVGDQSVYVEYADTSNIKAPQEPNYHSGHSYGNHNHNKNFPTEPTDTMIVRNLDLESTEESIRAAFQYITKKPILDIRLAKDKFTGNSRGFSFISWGSVDDCKQVLEYLQNATPKFKIDDRVVILDYANGLPGKTQDLKQQAANDAIAAATAIKTSWNDPNQLVGGAAALLKQTANQQGIAPHQTPHLYPKLPAEIGLKAPPLGMIPPIPPDQIPPQRDPSGRYRKYQNPDFSMFQWMANHQMYYDPRTGLMWCVKKMQFYNQYTQQYLNWDPTQDTFVPVDHISIDTSLDQPATTGTFSKKEKKKLSQATDVQKQMESWMRQQKKSKAKPMSQAEADAIRRNKKEAHANKFSAAGFGVSFNASPMINRGPKSRTSHEAVDMEEEDRPKQPKMDDMFEDAPAPPPPAPVGPTAGPAMPTEHEKRGTVGQEEHINWAENQCLLCRRAFAKVDQLEKHIKKSKMHKENLEKLAPLQDEEEEEEEETEAYKAVMAMGHSVGSYRDRASERRNKFGNKQLSGYELRRDEEDQPTEQPTVHGIGADNKGSKLLQKMGWQTGTGLGKNQQGIVNPISAEEVRENKNAGLDMPEIRGHEFDVGENYADLEFVGEGAYGIVVRANDRANGNRVVAIKKISPFDHHTYCQRTLREIKILLHLDHENIISVHDVIRSAVLNEMRHLYIVQEFMETDLYRLLRSQTISNEHICYFLYQILRGLKYIHSANVIHRDLKPSNLLLNTNCDLKICDFGLARVTDPDREFLNPHTEYVATRWYRAPEVMLNSRTYSISMDMWSVGCILAEMIQNRPLFPGRHYLDQLNLILAVIGTPSAEAVAWIGNERARAYIIGLPPQPGKDFSQEFSNASPDCIDLLKRLLDFNPHTRISVGDALSHAYQAQYHDPGDEPVAEVPFRFDEEFDDYDRDRLREMIFEATQPAVIRERQLRTQRDQME</sequence>
<evidence type="ECO:0000256" key="11">
    <source>
        <dbReference type="ARBA" id="ARBA00047592"/>
    </source>
</evidence>
<dbReference type="PROSITE" id="PS50011">
    <property type="entry name" value="PROTEIN_KINASE_DOM"/>
    <property type="match status" value="1"/>
</dbReference>
<feature type="compositionally biased region" description="Basic and acidic residues" evidence="17">
    <location>
        <begin position="23"/>
        <end position="50"/>
    </location>
</feature>
<dbReference type="CDD" id="cd07849">
    <property type="entry name" value="STKc_ERK1_2_like"/>
    <property type="match status" value="1"/>
</dbReference>
<feature type="binding site" evidence="15">
    <location>
        <position position="892"/>
    </location>
    <ligand>
        <name>ATP</name>
        <dbReference type="ChEBI" id="CHEBI:30616"/>
    </ligand>
</feature>
<evidence type="ECO:0000256" key="6">
    <source>
        <dbReference type="ARBA" id="ARBA00022679"/>
    </source>
</evidence>
<keyword evidence="23" id="KW-1185">Reference proteome</keyword>
<dbReference type="Gene3D" id="3.30.160.60">
    <property type="entry name" value="Classic Zinc Finger"/>
    <property type="match status" value="1"/>
</dbReference>
<evidence type="ECO:0000259" key="19">
    <source>
        <dbReference type="PROSITE" id="PS50102"/>
    </source>
</evidence>
<evidence type="ECO:0000313" key="23">
    <source>
        <dbReference type="Proteomes" id="UP001158576"/>
    </source>
</evidence>
<dbReference type="InterPro" id="IPR000504">
    <property type="entry name" value="RRM_dom"/>
</dbReference>
<dbReference type="InterPro" id="IPR035979">
    <property type="entry name" value="RBD_domain_sf"/>
</dbReference>
<evidence type="ECO:0000256" key="8">
    <source>
        <dbReference type="ARBA" id="ARBA00022777"/>
    </source>
</evidence>